<comment type="caution">
    <text evidence="2">The sequence shown here is derived from an EMBL/GenBank/DDBJ whole genome shotgun (WGS) entry which is preliminary data.</text>
</comment>
<dbReference type="RefSeq" id="WP_106152699.1">
    <property type="nucleotide sequence ID" value="NZ_PVTS01000006.1"/>
</dbReference>
<dbReference type="InterPro" id="IPR007048">
    <property type="entry name" value="IraD/Gp25-like"/>
</dbReference>
<proteinExistence type="predicted"/>
<dbReference type="AlphaFoldDB" id="A0A2T0XMK3"/>
<protein>
    <submittedName>
        <fullName evidence="2">Gene 25-like lysozyme</fullName>
    </submittedName>
</protein>
<gene>
    <name evidence="2" type="ORF">DFO77_12370</name>
</gene>
<dbReference type="STRING" id="1168289.GCA_000259075_02445"/>
<feature type="domain" description="IraD/Gp25-like" evidence="1">
    <location>
        <begin position="28"/>
        <end position="103"/>
    </location>
</feature>
<keyword evidence="3" id="KW-1185">Reference proteome</keyword>
<accession>A0A2T0XMK3</accession>
<evidence type="ECO:0000259" key="1">
    <source>
        <dbReference type="Pfam" id="PF04965"/>
    </source>
</evidence>
<name>A0A2T0XMK3_9BACT</name>
<dbReference type="OrthoDB" id="1161413at2"/>
<evidence type="ECO:0000313" key="3">
    <source>
        <dbReference type="Proteomes" id="UP000252733"/>
    </source>
</evidence>
<dbReference type="Pfam" id="PF04965">
    <property type="entry name" value="GPW_gp25"/>
    <property type="match status" value="1"/>
</dbReference>
<organism evidence="2 3">
    <name type="scientific">Marinilabilia salmonicolor</name>
    <dbReference type="NCBI Taxonomy" id="989"/>
    <lineage>
        <taxon>Bacteria</taxon>
        <taxon>Pseudomonadati</taxon>
        <taxon>Bacteroidota</taxon>
        <taxon>Bacteroidia</taxon>
        <taxon>Marinilabiliales</taxon>
        <taxon>Marinilabiliaceae</taxon>
        <taxon>Marinilabilia</taxon>
    </lineage>
</organism>
<sequence length="147" mass="16862">MASKNYSLPLHFGNFFTEEGGRLSTCALLESIDHHLELLLTTCPGEHYFNKAYGTMIWELDFERVASRSQWEESFTNFIYRAIVENEKRVVDVDVSIKLREVVREEGLSKSVAVRQRVDIYVLGRLLATGEKCGFSYTLYLGPLSNE</sequence>
<dbReference type="SUPFAM" id="SSF160719">
    <property type="entry name" value="gpW/gp25-like"/>
    <property type="match status" value="1"/>
</dbReference>
<evidence type="ECO:0000313" key="2">
    <source>
        <dbReference type="EMBL" id="RCW30244.1"/>
    </source>
</evidence>
<reference evidence="2 3" key="1">
    <citation type="submission" date="2018-07" db="EMBL/GenBank/DDBJ databases">
        <title>Freshwater and sediment microbial communities from various areas in North America, analyzing microbe dynamics in response to fracking.</title>
        <authorList>
            <person name="Lamendella R."/>
        </authorList>
    </citation>
    <scope>NUCLEOTIDE SEQUENCE [LARGE SCALE GENOMIC DNA]</scope>
    <source>
        <strain evidence="2 3">160A</strain>
    </source>
</reference>
<dbReference type="EMBL" id="QPIZ01000023">
    <property type="protein sequence ID" value="RCW30244.1"/>
    <property type="molecule type" value="Genomic_DNA"/>
</dbReference>
<dbReference type="Gene3D" id="3.10.450.40">
    <property type="match status" value="1"/>
</dbReference>
<dbReference type="Proteomes" id="UP000252733">
    <property type="component" value="Unassembled WGS sequence"/>
</dbReference>